<dbReference type="EMBL" id="BBLT01000003">
    <property type="protein sequence ID" value="GAL84426.1"/>
    <property type="molecule type" value="Genomic_DNA"/>
</dbReference>
<dbReference type="AlphaFoldDB" id="A0A098LBX6"/>
<dbReference type="Proteomes" id="UP000030185">
    <property type="component" value="Unassembled WGS sequence"/>
</dbReference>
<reference evidence="1 2" key="1">
    <citation type="submission" date="2014-09" db="EMBL/GenBank/DDBJ databases">
        <title>Sporocytophaga myxococcoides PG-01 genome sequencing.</title>
        <authorList>
            <person name="Liu L."/>
            <person name="Gao P.J."/>
            <person name="Chen G.J."/>
            <person name="Wang L.S."/>
        </authorList>
    </citation>
    <scope>NUCLEOTIDE SEQUENCE [LARGE SCALE GENOMIC DNA]</scope>
    <source>
        <strain evidence="1 2">PG-01</strain>
    </source>
</reference>
<accession>A0A098LBX6</accession>
<dbReference type="Pfam" id="PF19841">
    <property type="entry name" value="GldN"/>
    <property type="match status" value="1"/>
</dbReference>
<organism evidence="1 2">
    <name type="scientific">Sporocytophaga myxococcoides</name>
    <dbReference type="NCBI Taxonomy" id="153721"/>
    <lineage>
        <taxon>Bacteria</taxon>
        <taxon>Pseudomonadati</taxon>
        <taxon>Bacteroidota</taxon>
        <taxon>Cytophagia</taxon>
        <taxon>Cytophagales</taxon>
        <taxon>Cytophagaceae</taxon>
        <taxon>Sporocytophaga</taxon>
    </lineage>
</organism>
<gene>
    <name evidence="1" type="ORF">MYP_1654</name>
</gene>
<comment type="caution">
    <text evidence="1">The sequence shown here is derived from an EMBL/GenBank/DDBJ whole genome shotgun (WGS) entry which is preliminary data.</text>
</comment>
<protein>
    <submittedName>
        <fullName evidence="1">Uncharacterized protein</fullName>
    </submittedName>
</protein>
<evidence type="ECO:0000313" key="1">
    <source>
        <dbReference type="EMBL" id="GAL84426.1"/>
    </source>
</evidence>
<dbReference type="InterPro" id="IPR019847">
    <property type="entry name" value="Gliding_motility_assoc_GldN"/>
</dbReference>
<dbReference type="STRING" id="153721.MYP_1654"/>
<keyword evidence="2" id="KW-1185">Reference proteome</keyword>
<proteinExistence type="predicted"/>
<name>A0A098LBX6_9BACT</name>
<sequence>MSNEDTVGFIFTCSLKEIELGEDIIFDKHRSEFSFEQKYIGLIIPQSENYRGITEPLAYFKYTDCIKVFNQDERAYSLNFSGVKVPFHDLFLTHSYKSYIVKIGNGNYFDQLYPSASKAFIAARHQENLLNDYLYKFFNP</sequence>
<dbReference type="eggNOG" id="ENOG502ZCWV">
    <property type="taxonomic scope" value="Bacteria"/>
</dbReference>
<evidence type="ECO:0000313" key="2">
    <source>
        <dbReference type="Proteomes" id="UP000030185"/>
    </source>
</evidence>